<evidence type="ECO:0000256" key="2">
    <source>
        <dbReference type="RuleBase" id="RU000682"/>
    </source>
</evidence>
<name>A0A1S3G3N6_DIPOR</name>
<organism evidence="5 6">
    <name type="scientific">Dipodomys ordii</name>
    <name type="common">Ord's kangaroo rat</name>
    <dbReference type="NCBI Taxonomy" id="10020"/>
    <lineage>
        <taxon>Eukaryota</taxon>
        <taxon>Metazoa</taxon>
        <taxon>Chordata</taxon>
        <taxon>Craniata</taxon>
        <taxon>Vertebrata</taxon>
        <taxon>Euteleostomi</taxon>
        <taxon>Mammalia</taxon>
        <taxon>Eutheria</taxon>
        <taxon>Euarchontoglires</taxon>
        <taxon>Glires</taxon>
        <taxon>Rodentia</taxon>
        <taxon>Castorimorpha</taxon>
        <taxon>Heteromyidae</taxon>
        <taxon>Dipodomyinae</taxon>
        <taxon>Dipodomys</taxon>
    </lineage>
</organism>
<dbReference type="CDD" id="cd00086">
    <property type="entry name" value="homeodomain"/>
    <property type="match status" value="1"/>
</dbReference>
<dbReference type="PROSITE" id="PS50071">
    <property type="entry name" value="HOMEOBOX_2"/>
    <property type="match status" value="1"/>
</dbReference>
<keyword evidence="1 2" id="KW-0371">Homeobox</keyword>
<dbReference type="SUPFAM" id="SSF46689">
    <property type="entry name" value="Homeodomain-like"/>
    <property type="match status" value="1"/>
</dbReference>
<evidence type="ECO:0000259" key="4">
    <source>
        <dbReference type="PROSITE" id="PS50071"/>
    </source>
</evidence>
<dbReference type="GO" id="GO:0048812">
    <property type="term" value="P:neuron projection morphogenesis"/>
    <property type="evidence" value="ECO:0007669"/>
    <property type="project" value="TreeGrafter"/>
</dbReference>
<feature type="region of interest" description="Disordered" evidence="3">
    <location>
        <begin position="218"/>
        <end position="262"/>
    </location>
</feature>
<dbReference type="GO" id="GO:0021520">
    <property type="term" value="P:spinal cord motor neuron cell fate specification"/>
    <property type="evidence" value="ECO:0007669"/>
    <property type="project" value="InterPro"/>
</dbReference>
<feature type="DNA-binding region" description="Homeobox" evidence="1">
    <location>
        <begin position="43"/>
        <end position="95"/>
    </location>
</feature>
<dbReference type="GeneID" id="105993832"/>
<dbReference type="Pfam" id="PF00046">
    <property type="entry name" value="Homeodomain"/>
    <property type="match status" value="1"/>
</dbReference>
<dbReference type="KEGG" id="dord:105993832"/>
<keyword evidence="1 2" id="KW-0539">Nucleus</keyword>
<sequence length="262" mass="27868">MGERCTMTSEGGHLPVLCDQVSLKSSQAPSFTAQAQSGLLGKCRRPRTAFTSQQLLELEHQFKLNKYLSRPKRFEVATSLMLTETQGQQEFGGRWPPSSVRGREGAVTLAGRARGPSKAPVKGERKGVPVISNTTKFRPKRLSLLGPHLGVIRQRPAPVRPGGTRCPGPAGVPLEGRTPFWEEAAGGLGHQRLRAAAACISGMITVPVAQLPPKAAAAGLHTTPGTRDGASRRTSRLTSRRASQYASTVSGSLGFPTHPGLP</sequence>
<dbReference type="GO" id="GO:1990837">
    <property type="term" value="F:sequence-specific double-stranded DNA binding"/>
    <property type="evidence" value="ECO:0007669"/>
    <property type="project" value="TreeGrafter"/>
</dbReference>
<feature type="domain" description="Homeobox" evidence="4">
    <location>
        <begin position="41"/>
        <end position="94"/>
    </location>
</feature>
<dbReference type="Proteomes" id="UP000081671">
    <property type="component" value="Unplaced"/>
</dbReference>
<evidence type="ECO:0000313" key="5">
    <source>
        <dbReference type="Proteomes" id="UP000081671"/>
    </source>
</evidence>
<evidence type="ECO:0000313" key="6">
    <source>
        <dbReference type="RefSeq" id="XP_012882657.1"/>
    </source>
</evidence>
<proteinExistence type="predicted"/>
<dbReference type="SMART" id="SM00389">
    <property type="entry name" value="HOX"/>
    <property type="match status" value="1"/>
</dbReference>
<comment type="subcellular location">
    <subcellularLocation>
        <location evidence="1 2">Nucleus</location>
    </subcellularLocation>
</comment>
<keyword evidence="5" id="KW-1185">Reference proteome</keyword>
<dbReference type="GO" id="GO:0031018">
    <property type="term" value="P:endocrine pancreas development"/>
    <property type="evidence" value="ECO:0007669"/>
    <property type="project" value="TreeGrafter"/>
</dbReference>
<evidence type="ECO:0000256" key="1">
    <source>
        <dbReference type="PROSITE-ProRule" id="PRU00108"/>
    </source>
</evidence>
<dbReference type="AlphaFoldDB" id="A0A1S3G3N6"/>
<evidence type="ECO:0000256" key="3">
    <source>
        <dbReference type="SAM" id="MobiDB-lite"/>
    </source>
</evidence>
<keyword evidence="1 2" id="KW-0238">DNA-binding</keyword>
<accession>A0A1S3G3N6</accession>
<dbReference type="InterPro" id="IPR009057">
    <property type="entry name" value="Homeodomain-like_sf"/>
</dbReference>
<dbReference type="OrthoDB" id="6159439at2759"/>
<reference evidence="6" key="1">
    <citation type="submission" date="2025-08" db="UniProtKB">
        <authorList>
            <consortium name="RefSeq"/>
        </authorList>
    </citation>
    <scope>IDENTIFICATION</scope>
    <source>
        <tissue evidence="6">Kidney</tissue>
    </source>
</reference>
<dbReference type="InParanoid" id="A0A1S3G3N6"/>
<dbReference type="GO" id="GO:0005634">
    <property type="term" value="C:nucleus"/>
    <property type="evidence" value="ECO:0007669"/>
    <property type="project" value="UniProtKB-SubCell"/>
</dbReference>
<dbReference type="Gene3D" id="1.10.10.60">
    <property type="entry name" value="Homeodomain-like"/>
    <property type="match status" value="1"/>
</dbReference>
<dbReference type="InterPro" id="IPR042768">
    <property type="entry name" value="MNX1/Ceh-12"/>
</dbReference>
<dbReference type="InterPro" id="IPR001356">
    <property type="entry name" value="HD"/>
</dbReference>
<dbReference type="PANTHER" id="PTHR24335:SF3">
    <property type="entry name" value="MOTOR NEURON AND PANCREAS HOMEOBOX PROTEIN 1"/>
    <property type="match status" value="1"/>
</dbReference>
<dbReference type="RefSeq" id="XP_012882657.1">
    <property type="nucleotide sequence ID" value="XM_013027203.1"/>
</dbReference>
<dbReference type="CTD" id="3110"/>
<dbReference type="PANTHER" id="PTHR24335">
    <property type="entry name" value="MOTOR NEURON AND PANCREAS HOMEOBOX PROTEIN"/>
    <property type="match status" value="1"/>
</dbReference>
<protein>
    <submittedName>
        <fullName evidence="6">Motor neuron and pancreas homeobox protein 1</fullName>
    </submittedName>
</protein>
<gene>
    <name evidence="6" type="primary">Mnx1</name>
</gene>